<evidence type="ECO:0000259" key="6">
    <source>
        <dbReference type="PROSITE" id="PS50067"/>
    </source>
</evidence>
<feature type="binding site" evidence="3">
    <location>
        <begin position="392"/>
        <end position="399"/>
    </location>
    <ligand>
        <name>ATP</name>
        <dbReference type="ChEBI" id="CHEBI:30616"/>
    </ligand>
</feature>
<dbReference type="OMA" id="PLYGQRH"/>
<feature type="coiled-coil region" evidence="4">
    <location>
        <begin position="650"/>
        <end position="677"/>
    </location>
</feature>
<dbReference type="InParanoid" id="D8RAS4"/>
<dbReference type="FunFam" id="3.40.850.10:FF:000178">
    <property type="entry name" value="Kinesin-related protein3"/>
    <property type="match status" value="1"/>
</dbReference>
<comment type="similarity">
    <text evidence="1">Belongs to the TRAFAC class myosin-kinesin ATPase superfamily. Kinesin family. KIN-14 subfamily.</text>
</comment>
<dbReference type="FunCoup" id="D8RAS4">
    <property type="interactions" value="411"/>
</dbReference>
<dbReference type="GO" id="GO:0015630">
    <property type="term" value="C:microtubule cytoskeleton"/>
    <property type="evidence" value="ECO:0000318"/>
    <property type="project" value="GO_Central"/>
</dbReference>
<dbReference type="InterPro" id="IPR036961">
    <property type="entry name" value="Kinesin_motor_dom_sf"/>
</dbReference>
<keyword evidence="2 3" id="KW-0505">Motor protein</keyword>
<dbReference type="CDD" id="cd21203">
    <property type="entry name" value="CH_AtKIN14-like"/>
    <property type="match status" value="1"/>
</dbReference>
<dbReference type="KEGG" id="smo:SELMODRAFT_169724"/>
<dbReference type="Gene3D" id="3.40.850.10">
    <property type="entry name" value="Kinesin motor domain"/>
    <property type="match status" value="1"/>
</dbReference>
<keyword evidence="3" id="KW-0547">Nucleotide-binding</keyword>
<evidence type="ECO:0000256" key="2">
    <source>
        <dbReference type="ARBA" id="ARBA00023175"/>
    </source>
</evidence>
<dbReference type="eggNOG" id="KOG0239">
    <property type="taxonomic scope" value="Eukaryota"/>
</dbReference>
<keyword evidence="8" id="KW-1185">Reference proteome</keyword>
<feature type="domain" description="Kinesin motor" evidence="6">
    <location>
        <begin position="309"/>
        <end position="636"/>
    </location>
</feature>
<dbReference type="Proteomes" id="UP000001514">
    <property type="component" value="Unassembled WGS sequence"/>
</dbReference>
<dbReference type="Pfam" id="PF00225">
    <property type="entry name" value="Kinesin"/>
    <property type="match status" value="1"/>
</dbReference>
<dbReference type="InterPro" id="IPR001752">
    <property type="entry name" value="Kinesin_motor_dom"/>
</dbReference>
<dbReference type="InterPro" id="IPR036872">
    <property type="entry name" value="CH_dom_sf"/>
</dbReference>
<dbReference type="SUPFAM" id="SSF47576">
    <property type="entry name" value="Calponin-homology domain, CH-domain"/>
    <property type="match status" value="1"/>
</dbReference>
<protein>
    <recommendedName>
        <fullName evidence="9">Kinesin motor domain-containing protein</fullName>
    </recommendedName>
</protein>
<proteinExistence type="inferred from homology"/>
<evidence type="ECO:0000313" key="8">
    <source>
        <dbReference type="Proteomes" id="UP000001514"/>
    </source>
</evidence>
<reference evidence="7 8" key="1">
    <citation type="journal article" date="2011" name="Science">
        <title>The Selaginella genome identifies genetic changes associated with the evolution of vascular plants.</title>
        <authorList>
            <person name="Banks J.A."/>
            <person name="Nishiyama T."/>
            <person name="Hasebe M."/>
            <person name="Bowman J.L."/>
            <person name="Gribskov M."/>
            <person name="dePamphilis C."/>
            <person name="Albert V.A."/>
            <person name="Aono N."/>
            <person name="Aoyama T."/>
            <person name="Ambrose B.A."/>
            <person name="Ashton N.W."/>
            <person name="Axtell M.J."/>
            <person name="Barker E."/>
            <person name="Barker M.S."/>
            <person name="Bennetzen J.L."/>
            <person name="Bonawitz N.D."/>
            <person name="Chapple C."/>
            <person name="Cheng C."/>
            <person name="Correa L.G."/>
            <person name="Dacre M."/>
            <person name="DeBarry J."/>
            <person name="Dreyer I."/>
            <person name="Elias M."/>
            <person name="Engstrom E.M."/>
            <person name="Estelle M."/>
            <person name="Feng L."/>
            <person name="Finet C."/>
            <person name="Floyd S.K."/>
            <person name="Frommer W.B."/>
            <person name="Fujita T."/>
            <person name="Gramzow L."/>
            <person name="Gutensohn M."/>
            <person name="Harholt J."/>
            <person name="Hattori M."/>
            <person name="Heyl A."/>
            <person name="Hirai T."/>
            <person name="Hiwatashi Y."/>
            <person name="Ishikawa M."/>
            <person name="Iwata M."/>
            <person name="Karol K.G."/>
            <person name="Koehler B."/>
            <person name="Kolukisaoglu U."/>
            <person name="Kubo M."/>
            <person name="Kurata T."/>
            <person name="Lalonde S."/>
            <person name="Li K."/>
            <person name="Li Y."/>
            <person name="Litt A."/>
            <person name="Lyons E."/>
            <person name="Manning G."/>
            <person name="Maruyama T."/>
            <person name="Michael T.P."/>
            <person name="Mikami K."/>
            <person name="Miyazaki S."/>
            <person name="Morinaga S."/>
            <person name="Murata T."/>
            <person name="Mueller-Roeber B."/>
            <person name="Nelson D.R."/>
            <person name="Obara M."/>
            <person name="Oguri Y."/>
            <person name="Olmstead R.G."/>
            <person name="Onodera N."/>
            <person name="Petersen B.L."/>
            <person name="Pils B."/>
            <person name="Prigge M."/>
            <person name="Rensing S.A."/>
            <person name="Riano-Pachon D.M."/>
            <person name="Roberts A.W."/>
            <person name="Sato Y."/>
            <person name="Scheller H.V."/>
            <person name="Schulz B."/>
            <person name="Schulz C."/>
            <person name="Shakirov E.V."/>
            <person name="Shibagaki N."/>
            <person name="Shinohara N."/>
            <person name="Shippen D.E."/>
            <person name="Soerensen I."/>
            <person name="Sotooka R."/>
            <person name="Sugimoto N."/>
            <person name="Sugita M."/>
            <person name="Sumikawa N."/>
            <person name="Tanurdzic M."/>
            <person name="Theissen G."/>
            <person name="Ulvskov P."/>
            <person name="Wakazuki S."/>
            <person name="Weng J.K."/>
            <person name="Willats W.W."/>
            <person name="Wipf D."/>
            <person name="Wolf P.G."/>
            <person name="Yang L."/>
            <person name="Zimmer A.D."/>
            <person name="Zhu Q."/>
            <person name="Mitros T."/>
            <person name="Hellsten U."/>
            <person name="Loque D."/>
            <person name="Otillar R."/>
            <person name="Salamov A."/>
            <person name="Schmutz J."/>
            <person name="Shapiro H."/>
            <person name="Lindquist E."/>
            <person name="Lucas S."/>
            <person name="Rokhsar D."/>
            <person name="Grigoriev I.V."/>
        </authorList>
    </citation>
    <scope>NUCLEOTIDE SEQUENCE [LARGE SCALE GENOMIC DNA]</scope>
</reference>
<dbReference type="GO" id="GO:0007017">
    <property type="term" value="P:microtubule-based process"/>
    <property type="evidence" value="ECO:0000318"/>
    <property type="project" value="GO_Central"/>
</dbReference>
<dbReference type="PANTHER" id="PTHR47972">
    <property type="entry name" value="KINESIN-LIKE PROTEIN KLP-3"/>
    <property type="match status" value="1"/>
</dbReference>
<keyword evidence="3" id="KW-0067">ATP-binding</keyword>
<dbReference type="CDD" id="cd01366">
    <property type="entry name" value="KISc_C_terminal"/>
    <property type="match status" value="1"/>
</dbReference>
<organism evidence="8">
    <name type="scientific">Selaginella moellendorffii</name>
    <name type="common">Spikemoss</name>
    <dbReference type="NCBI Taxonomy" id="88036"/>
    <lineage>
        <taxon>Eukaryota</taxon>
        <taxon>Viridiplantae</taxon>
        <taxon>Streptophyta</taxon>
        <taxon>Embryophyta</taxon>
        <taxon>Tracheophyta</taxon>
        <taxon>Lycopodiopsida</taxon>
        <taxon>Selaginellales</taxon>
        <taxon>Selaginellaceae</taxon>
        <taxon>Selaginella</taxon>
    </lineage>
</organism>
<name>D8RAS4_SELML</name>
<evidence type="ECO:0000313" key="7">
    <source>
        <dbReference type="EMBL" id="EFJ30678.1"/>
    </source>
</evidence>
<accession>D8RAS4</accession>
<dbReference type="InterPro" id="IPR001715">
    <property type="entry name" value="CH_dom"/>
</dbReference>
<dbReference type="HOGENOM" id="CLU_001485_8_1_1"/>
<dbReference type="FunFam" id="1.10.418.10:FF:000073">
    <property type="entry name" value="Kinesin-like protein KIN-14L"/>
    <property type="match status" value="1"/>
</dbReference>
<dbReference type="PROSITE" id="PS50067">
    <property type="entry name" value="KINESIN_MOTOR_2"/>
    <property type="match status" value="1"/>
</dbReference>
<dbReference type="GO" id="GO:0005524">
    <property type="term" value="F:ATP binding"/>
    <property type="evidence" value="ECO:0007669"/>
    <property type="project" value="UniProtKB-UniRule"/>
</dbReference>
<dbReference type="GO" id="GO:0003777">
    <property type="term" value="F:microtubule motor activity"/>
    <property type="evidence" value="ECO:0007669"/>
    <property type="project" value="InterPro"/>
</dbReference>
<dbReference type="STRING" id="88036.D8RAS4"/>
<dbReference type="InterPro" id="IPR027640">
    <property type="entry name" value="Kinesin-like_fam"/>
</dbReference>
<dbReference type="Pfam" id="PF00307">
    <property type="entry name" value="CH"/>
    <property type="match status" value="1"/>
</dbReference>
<keyword evidence="4" id="KW-0175">Coiled coil</keyword>
<evidence type="ECO:0000256" key="4">
    <source>
        <dbReference type="SAM" id="Coils"/>
    </source>
</evidence>
<dbReference type="GO" id="GO:0007018">
    <property type="term" value="P:microtubule-based movement"/>
    <property type="evidence" value="ECO:0007669"/>
    <property type="project" value="InterPro"/>
</dbReference>
<dbReference type="SUPFAM" id="SSF52540">
    <property type="entry name" value="P-loop containing nucleoside triphosphate hydrolases"/>
    <property type="match status" value="1"/>
</dbReference>
<dbReference type="Gene3D" id="1.10.418.10">
    <property type="entry name" value="Calponin-like domain"/>
    <property type="match status" value="1"/>
</dbReference>
<evidence type="ECO:0000259" key="5">
    <source>
        <dbReference type="PROSITE" id="PS50021"/>
    </source>
</evidence>
<dbReference type="EMBL" id="GL377575">
    <property type="protein sequence ID" value="EFJ30678.1"/>
    <property type="molecule type" value="Genomic_DNA"/>
</dbReference>
<dbReference type="SMART" id="SM00033">
    <property type="entry name" value="CH"/>
    <property type="match status" value="1"/>
</dbReference>
<dbReference type="PRINTS" id="PR00380">
    <property type="entry name" value="KINESINHEAVY"/>
</dbReference>
<dbReference type="PANTHER" id="PTHR47972:SF28">
    <property type="entry name" value="KINESIN-LIKE PROTEIN KLP-3"/>
    <property type="match status" value="1"/>
</dbReference>
<feature type="domain" description="Calponin-homology (CH)" evidence="5">
    <location>
        <begin position="19"/>
        <end position="140"/>
    </location>
</feature>
<dbReference type="GO" id="GO:0008017">
    <property type="term" value="F:microtubule binding"/>
    <property type="evidence" value="ECO:0000318"/>
    <property type="project" value="GO_Central"/>
</dbReference>
<evidence type="ECO:0008006" key="9">
    <source>
        <dbReference type="Google" id="ProtNLM"/>
    </source>
</evidence>
<sequence>MEEGLSDIHMASRRAEEAAHRRFLAARWLHEMLGGLGISNEPSEEELKFSLRNGMVLCNLLNKIHPGIIPKIVESPPPSSPPDAALSAYQYFENVRNFLVAVEDLRLPSFEASDLAEGSLSSGTLSKVVDCILALKAYHDQREGKGFSPWKYGVHKLSGTKSPVKGLEDMYEPAITPKSSHTRKRWAIPGADVPEATDISGQPVQSLPSLVKSIISDKQPDEVPVLVEYMIKKVTDEFERRLRLQGEQNLKHTSGLIRTGTLEMQKCWQDQLIRLENELTGLTEAAQAYHDVLAENRKLYNEVQDLKGNIRVYCRVRPFLVGQKDQGTCVDFVGQNGEIMVANSTKGKDSYKMFNFNKVYGPQAPQDEVFLDAQPLIRSVLDGFNVCIFAYGQTGSGKTYTMTGPSSTAKQDWGVNYRALNDLFQLCQSRRDAFAYEVGVQMIEIYNEQVRDLLAADGVSKRLGIRSSSSLNGVHVPDAVMIPVANSSDVLEIMAVGQRNRAVGATALNERSSRSHSVLTVHVQGTDLAKGCILRGCLHLVDLAGSERVEKSEATGDRLKEAQHINKSLSALGDVIAALAQKQTHIPYRNSKLTQLLQHSLGGQAKALMFVHINPDNDSYGETISTLKFAERVSSVELGAARSNREASGIREYKEQIVSLKEILAKKDAEIERLQASRVLRSSMELEKQKLRVSQSTRSIDARSRRSVELRSMEVIEAGSDCHP</sequence>
<dbReference type="Gramene" id="EFJ30678">
    <property type="protein sequence ID" value="EFJ30678"/>
    <property type="gene ID" value="SELMODRAFT_169724"/>
</dbReference>
<dbReference type="PROSITE" id="PS50021">
    <property type="entry name" value="CH"/>
    <property type="match status" value="1"/>
</dbReference>
<dbReference type="AlphaFoldDB" id="D8RAS4"/>
<dbReference type="InterPro" id="IPR027417">
    <property type="entry name" value="P-loop_NTPase"/>
</dbReference>
<dbReference type="SMART" id="SM00129">
    <property type="entry name" value="KISc"/>
    <property type="match status" value="1"/>
</dbReference>
<evidence type="ECO:0000256" key="1">
    <source>
        <dbReference type="ARBA" id="ARBA00010899"/>
    </source>
</evidence>
<dbReference type="FunFam" id="3.40.850.10:FF:000111">
    <property type="entry name" value="p-loop nucleoside triphosphate hydrolase superfamily protein with CH (Calponin Homology) domain"/>
    <property type="match status" value="1"/>
</dbReference>
<evidence type="ECO:0000256" key="3">
    <source>
        <dbReference type="PROSITE-ProRule" id="PRU00283"/>
    </source>
</evidence>
<gene>
    <name evidence="7" type="ORF">SELMODRAFT_169724</name>
</gene>